<evidence type="ECO:0000259" key="1">
    <source>
        <dbReference type="PROSITE" id="PS51184"/>
    </source>
</evidence>
<reference evidence="2 3" key="1">
    <citation type="submission" date="2018-05" db="EMBL/GenBank/DDBJ databases">
        <title>Genomic Encyclopedia of Type Strains, Phase IV (KMG-IV): sequencing the most valuable type-strain genomes for metagenomic binning, comparative biology and taxonomic classification.</title>
        <authorList>
            <person name="Goeker M."/>
        </authorList>
    </citation>
    <scope>NUCLEOTIDE SEQUENCE [LARGE SCALE GENOMIC DNA]</scope>
    <source>
        <strain evidence="2 3">DSM 14263</strain>
    </source>
</reference>
<comment type="caution">
    <text evidence="2">The sequence shown here is derived from an EMBL/GenBank/DDBJ whole genome shotgun (WGS) entry which is preliminary data.</text>
</comment>
<dbReference type="SMART" id="SM00558">
    <property type="entry name" value="JmjC"/>
    <property type="match status" value="1"/>
</dbReference>
<keyword evidence="3" id="KW-1185">Reference proteome</keyword>
<dbReference type="OrthoDB" id="479699at2"/>
<evidence type="ECO:0000313" key="2">
    <source>
        <dbReference type="EMBL" id="PWK85258.1"/>
    </source>
</evidence>
<dbReference type="Pfam" id="PF13621">
    <property type="entry name" value="Cupin_8"/>
    <property type="match status" value="1"/>
</dbReference>
<dbReference type="Proteomes" id="UP000245812">
    <property type="component" value="Unassembled WGS sequence"/>
</dbReference>
<evidence type="ECO:0000313" key="3">
    <source>
        <dbReference type="Proteomes" id="UP000245812"/>
    </source>
</evidence>
<dbReference type="RefSeq" id="WP_109724115.1">
    <property type="nucleotide sequence ID" value="NZ_MSZV01000181.1"/>
</dbReference>
<dbReference type="SUPFAM" id="SSF51197">
    <property type="entry name" value="Clavaminate synthase-like"/>
    <property type="match status" value="1"/>
</dbReference>
<protein>
    <recommendedName>
        <fullName evidence="1">JmjC domain-containing protein</fullName>
    </recommendedName>
</protein>
<dbReference type="PANTHER" id="PTHR12461:SF105">
    <property type="entry name" value="HYPOXIA-INDUCIBLE FACTOR 1-ALPHA INHIBITOR"/>
    <property type="match status" value="1"/>
</dbReference>
<dbReference type="EMBL" id="QGHC01000009">
    <property type="protein sequence ID" value="PWK85258.1"/>
    <property type="molecule type" value="Genomic_DNA"/>
</dbReference>
<organism evidence="2 3">
    <name type="scientific">Fulvimonas soli</name>
    <dbReference type="NCBI Taxonomy" id="155197"/>
    <lineage>
        <taxon>Bacteria</taxon>
        <taxon>Pseudomonadati</taxon>
        <taxon>Pseudomonadota</taxon>
        <taxon>Gammaproteobacteria</taxon>
        <taxon>Lysobacterales</taxon>
        <taxon>Rhodanobacteraceae</taxon>
        <taxon>Fulvimonas</taxon>
    </lineage>
</organism>
<dbReference type="Gene3D" id="2.60.120.650">
    <property type="entry name" value="Cupin"/>
    <property type="match status" value="1"/>
</dbReference>
<accession>A0A316HVS1</accession>
<name>A0A316HVS1_9GAMM</name>
<dbReference type="InterPro" id="IPR041667">
    <property type="entry name" value="Cupin_8"/>
</dbReference>
<sequence length="333" mass="36479">MTAAIEEIPAGAPVDLDGLVRGARPVVIRGLVADWPIVAAARASDWTFAEQLAGFDNGTPVDALMMPPEAEGVVGYNADLSGFNYRHHRVPLTKGLKQLLLYARQERPNGLAIQSAALAACAPGFLERHALPLLPPSVQPRLWVGNRVTTPAHFDEFHNVACVVCGVRRFTLFPPEQVRNLYIGPLDFAPTGAAISVARLDRPDDPRFPRLREALAHAQAAELEPGDAIYIPPLWWHHVASLKRLNALVNYWWKPVAAPGTAPMTLLGCLLHAILGFRSLPPAERAAWRALLDHYVFGEEDPAAHIPEARRGVLGPLTPEQVEALRAKIQRYL</sequence>
<dbReference type="InterPro" id="IPR003347">
    <property type="entry name" value="JmjC_dom"/>
</dbReference>
<dbReference type="AlphaFoldDB" id="A0A316HVS1"/>
<feature type="domain" description="JmjC" evidence="1">
    <location>
        <begin position="103"/>
        <end position="268"/>
    </location>
</feature>
<proteinExistence type="predicted"/>
<dbReference type="PROSITE" id="PS51184">
    <property type="entry name" value="JMJC"/>
    <property type="match status" value="1"/>
</dbReference>
<dbReference type="PANTHER" id="PTHR12461">
    <property type="entry name" value="HYPOXIA-INDUCIBLE FACTOR 1 ALPHA INHIBITOR-RELATED"/>
    <property type="match status" value="1"/>
</dbReference>
<gene>
    <name evidence="2" type="ORF">C7456_10932</name>
</gene>